<dbReference type="Pfam" id="PF04545">
    <property type="entry name" value="Sigma70_r4"/>
    <property type="match status" value="1"/>
</dbReference>
<dbReference type="GO" id="GO:0003700">
    <property type="term" value="F:DNA-binding transcription factor activity"/>
    <property type="evidence" value="ECO:0007669"/>
    <property type="project" value="InterPro"/>
</dbReference>
<dbReference type="InterPro" id="IPR013324">
    <property type="entry name" value="RNA_pol_sigma_r3/r4-like"/>
</dbReference>
<accession>A0A926DN32</accession>
<protein>
    <submittedName>
        <fullName evidence="2">Sigma-70 family RNA polymerase sigma factor</fullName>
    </submittedName>
</protein>
<sequence length="142" mass="17058">MKYTDEQKEHIRHCFDSFCKKVIRYQAINLYRGNSKYIERNVSFEEILNDYFLECGKCDTYPILQYHFEAFGYIFSVNDYDLGKALLQLPKKKRDVILMYYFTDYKLKDIAEMIGKSQKNISYIHVRALKNLREIMEGGEDE</sequence>
<dbReference type="InterPro" id="IPR007630">
    <property type="entry name" value="RNA_pol_sigma70_r4"/>
</dbReference>
<comment type="caution">
    <text evidence="2">The sequence shown here is derived from an EMBL/GenBank/DDBJ whole genome shotgun (WGS) entry which is preliminary data.</text>
</comment>
<keyword evidence="3" id="KW-1185">Reference proteome</keyword>
<organism evidence="2 3">
    <name type="scientific">Congzhengia minquanensis</name>
    <dbReference type="NCBI Taxonomy" id="2763657"/>
    <lineage>
        <taxon>Bacteria</taxon>
        <taxon>Bacillati</taxon>
        <taxon>Bacillota</taxon>
        <taxon>Clostridia</taxon>
        <taxon>Eubacteriales</taxon>
        <taxon>Oscillospiraceae</taxon>
        <taxon>Congzhengia</taxon>
    </lineage>
</organism>
<dbReference type="GO" id="GO:0006352">
    <property type="term" value="P:DNA-templated transcription initiation"/>
    <property type="evidence" value="ECO:0007669"/>
    <property type="project" value="InterPro"/>
</dbReference>
<dbReference type="RefSeq" id="WP_249311867.1">
    <property type="nucleotide sequence ID" value="NZ_JACRSU010000002.1"/>
</dbReference>
<evidence type="ECO:0000313" key="2">
    <source>
        <dbReference type="EMBL" id="MBC8540714.1"/>
    </source>
</evidence>
<evidence type="ECO:0000313" key="3">
    <source>
        <dbReference type="Proteomes" id="UP000611762"/>
    </source>
</evidence>
<dbReference type="Proteomes" id="UP000611762">
    <property type="component" value="Unassembled WGS sequence"/>
</dbReference>
<dbReference type="SUPFAM" id="SSF88659">
    <property type="entry name" value="Sigma3 and sigma4 domains of RNA polymerase sigma factors"/>
    <property type="match status" value="1"/>
</dbReference>
<gene>
    <name evidence="2" type="ORF">H8698_06955</name>
</gene>
<proteinExistence type="predicted"/>
<name>A0A926DN32_9FIRM</name>
<dbReference type="NCBIfam" id="TIGR02937">
    <property type="entry name" value="sigma70-ECF"/>
    <property type="match status" value="1"/>
</dbReference>
<evidence type="ECO:0000259" key="1">
    <source>
        <dbReference type="Pfam" id="PF04545"/>
    </source>
</evidence>
<dbReference type="EMBL" id="JACRSU010000002">
    <property type="protein sequence ID" value="MBC8540714.1"/>
    <property type="molecule type" value="Genomic_DNA"/>
</dbReference>
<feature type="domain" description="RNA polymerase sigma-70 region 4" evidence="1">
    <location>
        <begin position="85"/>
        <end position="134"/>
    </location>
</feature>
<reference evidence="2" key="1">
    <citation type="submission" date="2020-08" db="EMBL/GenBank/DDBJ databases">
        <title>Genome public.</title>
        <authorList>
            <person name="Liu C."/>
            <person name="Sun Q."/>
        </authorList>
    </citation>
    <scope>NUCLEOTIDE SEQUENCE</scope>
    <source>
        <strain evidence="2">H8</strain>
    </source>
</reference>
<dbReference type="CDD" id="cd06171">
    <property type="entry name" value="Sigma70_r4"/>
    <property type="match status" value="1"/>
</dbReference>
<dbReference type="InterPro" id="IPR014284">
    <property type="entry name" value="RNA_pol_sigma-70_dom"/>
</dbReference>
<dbReference type="AlphaFoldDB" id="A0A926DN32"/>
<dbReference type="Gene3D" id="1.20.140.160">
    <property type="match status" value="1"/>
</dbReference>